<dbReference type="HOGENOM" id="CLU_046737_8_0_0"/>
<evidence type="ECO:0000313" key="5">
    <source>
        <dbReference type="Proteomes" id="UP000000845"/>
    </source>
</evidence>
<dbReference type="Proteomes" id="UP000000845">
    <property type="component" value="Chromosome"/>
</dbReference>
<comment type="similarity">
    <text evidence="1 2">Belongs to the small heat shock protein (HSP20) family.</text>
</comment>
<evidence type="ECO:0000256" key="2">
    <source>
        <dbReference type="RuleBase" id="RU003616"/>
    </source>
</evidence>
<reference evidence="5" key="1">
    <citation type="submission" date="2009-09" db="EMBL/GenBank/DDBJ databases">
        <title>The complete chromosome of Sebaldella termitidis ATCC 33386.</title>
        <authorList>
            <consortium name="US DOE Joint Genome Institute (JGI-PGF)"/>
            <person name="Lucas S."/>
            <person name="Copeland A."/>
            <person name="Lapidus A."/>
            <person name="Glavina del Rio T."/>
            <person name="Dalin E."/>
            <person name="Tice H."/>
            <person name="Bruce D."/>
            <person name="Goodwin L."/>
            <person name="Pitluck S."/>
            <person name="Kyrpides N."/>
            <person name="Mavromatis K."/>
            <person name="Ivanova N."/>
            <person name="Mikhailova N."/>
            <person name="Sims D."/>
            <person name="Meincke L."/>
            <person name="Brettin T."/>
            <person name="Detter J.C."/>
            <person name="Han C."/>
            <person name="Larimer F."/>
            <person name="Land M."/>
            <person name="Hauser L."/>
            <person name="Markowitz V."/>
            <person name="Cheng J.F."/>
            <person name="Hugenholtz P."/>
            <person name="Woyke T."/>
            <person name="Wu D."/>
            <person name="Eisen J.A."/>
        </authorList>
    </citation>
    <scope>NUCLEOTIDE SEQUENCE [LARGE SCALE GENOMIC DNA]</scope>
    <source>
        <strain evidence="5">ATCC 33386 / NCTC 11300</strain>
    </source>
</reference>
<evidence type="ECO:0000313" key="4">
    <source>
        <dbReference type="EMBL" id="ACZ10964.1"/>
    </source>
</evidence>
<dbReference type="EMBL" id="CP001739">
    <property type="protein sequence ID" value="ACZ10964.1"/>
    <property type="molecule type" value="Genomic_DNA"/>
</dbReference>
<sequence>MNKKFLPIKSTFFDDLIKRDNFFKDNLFDDFLNFKSSLPALNVSEDDYNYQIDVAYPGAKKENFTVHIKDNNLVIKYENKAENKVEEKNYHKKEFSSESFIRTLEIPQNCDIENIKSKYEDGVLNINIPKLEKPEENIKIVDIE</sequence>
<dbReference type="InterPro" id="IPR031107">
    <property type="entry name" value="Small_HSP"/>
</dbReference>
<keyword evidence="4" id="KW-0346">Stress response</keyword>
<dbReference type="KEGG" id="str:Sterm_4132"/>
<dbReference type="eggNOG" id="COG0071">
    <property type="taxonomic scope" value="Bacteria"/>
</dbReference>
<dbReference type="Pfam" id="PF00011">
    <property type="entry name" value="HSP20"/>
    <property type="match status" value="1"/>
</dbReference>
<gene>
    <name evidence="4" type="ordered locus">Sterm_4132</name>
</gene>
<dbReference type="InterPro" id="IPR008978">
    <property type="entry name" value="HSP20-like_chaperone"/>
</dbReference>
<dbReference type="STRING" id="526218.Sterm_4132"/>
<evidence type="ECO:0000256" key="1">
    <source>
        <dbReference type="PROSITE-ProRule" id="PRU00285"/>
    </source>
</evidence>
<dbReference type="Gene3D" id="2.60.40.790">
    <property type="match status" value="1"/>
</dbReference>
<dbReference type="AlphaFoldDB" id="D1AGL2"/>
<dbReference type="PROSITE" id="PS01031">
    <property type="entry name" value="SHSP"/>
    <property type="match status" value="1"/>
</dbReference>
<dbReference type="InterPro" id="IPR002068">
    <property type="entry name" value="A-crystallin/Hsp20_dom"/>
</dbReference>
<keyword evidence="5" id="KW-1185">Reference proteome</keyword>
<organism evidence="4 5">
    <name type="scientific">Sebaldella termitidis (strain ATCC 33386 / NCTC 11300)</name>
    <dbReference type="NCBI Taxonomy" id="526218"/>
    <lineage>
        <taxon>Bacteria</taxon>
        <taxon>Fusobacteriati</taxon>
        <taxon>Fusobacteriota</taxon>
        <taxon>Fusobacteriia</taxon>
        <taxon>Fusobacteriales</taxon>
        <taxon>Leptotrichiaceae</taxon>
        <taxon>Sebaldella</taxon>
    </lineage>
</organism>
<protein>
    <submittedName>
        <fullName evidence="4">Heat shock protein Hsp20</fullName>
    </submittedName>
</protein>
<dbReference type="PANTHER" id="PTHR11527">
    <property type="entry name" value="HEAT-SHOCK PROTEIN 20 FAMILY MEMBER"/>
    <property type="match status" value="1"/>
</dbReference>
<evidence type="ECO:0000259" key="3">
    <source>
        <dbReference type="PROSITE" id="PS01031"/>
    </source>
</evidence>
<proteinExistence type="inferred from homology"/>
<dbReference type="CDD" id="cd06464">
    <property type="entry name" value="ACD_sHsps-like"/>
    <property type="match status" value="1"/>
</dbReference>
<name>D1AGL2_SEBTE</name>
<dbReference type="SUPFAM" id="SSF49764">
    <property type="entry name" value="HSP20-like chaperones"/>
    <property type="match status" value="1"/>
</dbReference>
<dbReference type="RefSeq" id="WP_012863539.1">
    <property type="nucleotide sequence ID" value="NC_013517.1"/>
</dbReference>
<feature type="domain" description="SHSP" evidence="3">
    <location>
        <begin position="32"/>
        <end position="144"/>
    </location>
</feature>
<accession>D1AGL2</accession>
<reference evidence="4 5" key="2">
    <citation type="journal article" date="2010" name="Stand. Genomic Sci.">
        <title>Complete genome sequence of Sebaldella termitidis type strain (NCTC 11300).</title>
        <authorList>
            <person name="Harmon-Smith M."/>
            <person name="Celia L."/>
            <person name="Chertkov O."/>
            <person name="Lapidus A."/>
            <person name="Copeland A."/>
            <person name="Glavina Del Rio T."/>
            <person name="Nolan M."/>
            <person name="Lucas S."/>
            <person name="Tice H."/>
            <person name="Cheng J.F."/>
            <person name="Han C."/>
            <person name="Detter J.C."/>
            <person name="Bruce D."/>
            <person name="Goodwin L."/>
            <person name="Pitluck S."/>
            <person name="Pati A."/>
            <person name="Liolios K."/>
            <person name="Ivanova N."/>
            <person name="Mavromatis K."/>
            <person name="Mikhailova N."/>
            <person name="Chen A."/>
            <person name="Palaniappan K."/>
            <person name="Land M."/>
            <person name="Hauser L."/>
            <person name="Chang Y.J."/>
            <person name="Jeffries C.D."/>
            <person name="Brettin T."/>
            <person name="Goker M."/>
            <person name="Beck B."/>
            <person name="Bristow J."/>
            <person name="Eisen J.A."/>
            <person name="Markowitz V."/>
            <person name="Hugenholtz P."/>
            <person name="Kyrpides N.C."/>
            <person name="Klenk H.P."/>
            <person name="Chen F."/>
        </authorList>
    </citation>
    <scope>NUCLEOTIDE SEQUENCE [LARGE SCALE GENOMIC DNA]</scope>
    <source>
        <strain evidence="5">ATCC 33386 / NCTC 11300</strain>
    </source>
</reference>